<proteinExistence type="predicted"/>
<dbReference type="AlphaFoldDB" id="A0A382KF26"/>
<feature type="non-terminal residue" evidence="1">
    <location>
        <position position="423"/>
    </location>
</feature>
<sequence>AFDAAADPSRFRDLPGPASEPWRAEKLYRSVRFRGGATEVASVSLPTGTFDPLLGRSFYQLAMESRSQHRSQDMGAAQGLGDRASALVQVQSHVLGFSADDGIFSGIDTTLVGLAEGLPTEAVGPVRQRLEDYRTAIHEAEEALDALRPSQAVPPLVRAYRSLEATIRLIRDLGDPAAFLAESLVIRGALVRSALLDAASVVIDVRVDDDLVVAGEAVNLQVQVWNGGHFRIDGAALSSVGGEPAVALPAEFLAVEGQTEVPQDIPPGAVASWHYRVRFRNNLAPSRLYYLRGPRTGDMYQWIGESGSESLPRNRRSLLSAVGEINLYISEIDEPVRIVWGEEAEYVGVDGALGEFRKPVLGTPAVAVAVEPSQMIWPMGPGDSRSVSVVLRNEAASGSTGKVSLEAPTGWEVRPESISFDLG</sequence>
<gene>
    <name evidence="1" type="ORF">METZ01_LOCUS274165</name>
</gene>
<organism evidence="1">
    <name type="scientific">marine metagenome</name>
    <dbReference type="NCBI Taxonomy" id="408172"/>
    <lineage>
        <taxon>unclassified sequences</taxon>
        <taxon>metagenomes</taxon>
        <taxon>ecological metagenomes</taxon>
    </lineage>
</organism>
<dbReference type="EMBL" id="UINC01079371">
    <property type="protein sequence ID" value="SVC21311.1"/>
    <property type="molecule type" value="Genomic_DNA"/>
</dbReference>
<evidence type="ECO:0000313" key="1">
    <source>
        <dbReference type="EMBL" id="SVC21311.1"/>
    </source>
</evidence>
<protein>
    <recommendedName>
        <fullName evidence="2">Alpha-galactosidase NEW3 domain-containing protein</fullName>
    </recommendedName>
</protein>
<name>A0A382KF26_9ZZZZ</name>
<evidence type="ECO:0008006" key="2">
    <source>
        <dbReference type="Google" id="ProtNLM"/>
    </source>
</evidence>
<feature type="non-terminal residue" evidence="1">
    <location>
        <position position="1"/>
    </location>
</feature>
<accession>A0A382KF26</accession>
<reference evidence="1" key="1">
    <citation type="submission" date="2018-05" db="EMBL/GenBank/DDBJ databases">
        <authorList>
            <person name="Lanie J.A."/>
            <person name="Ng W.-L."/>
            <person name="Kazmierczak K.M."/>
            <person name="Andrzejewski T.M."/>
            <person name="Davidsen T.M."/>
            <person name="Wayne K.J."/>
            <person name="Tettelin H."/>
            <person name="Glass J.I."/>
            <person name="Rusch D."/>
            <person name="Podicherti R."/>
            <person name="Tsui H.-C.T."/>
            <person name="Winkler M.E."/>
        </authorList>
    </citation>
    <scope>NUCLEOTIDE SEQUENCE</scope>
</reference>